<protein>
    <submittedName>
        <fullName evidence="2">Glycosyl transferase family 2</fullName>
    </submittedName>
    <submittedName>
        <fullName evidence="3">Putative glycosyltransferase</fullName>
    </submittedName>
</protein>
<dbReference type="AlphaFoldDB" id="A0A0A8J3M8"/>
<evidence type="ECO:0000313" key="3">
    <source>
        <dbReference type="EMBL" id="BAQ00632.1"/>
    </source>
</evidence>
<dbReference type="InterPro" id="IPR029044">
    <property type="entry name" value="Nucleotide-diphossugar_trans"/>
</dbReference>
<dbReference type="SUPFAM" id="SSF53448">
    <property type="entry name" value="Nucleotide-diphospho-sugar transferases"/>
    <property type="match status" value="1"/>
</dbReference>
<proteinExistence type="predicted"/>
<evidence type="ECO:0000259" key="1">
    <source>
        <dbReference type="Pfam" id="PF00535"/>
    </source>
</evidence>
<feature type="domain" description="Glycosyltransferase 2-like" evidence="1">
    <location>
        <begin position="7"/>
        <end position="128"/>
    </location>
</feature>
<dbReference type="PANTHER" id="PTHR22916">
    <property type="entry name" value="GLYCOSYLTRANSFERASE"/>
    <property type="match status" value="1"/>
</dbReference>
<dbReference type="CDD" id="cd00761">
    <property type="entry name" value="Glyco_tranf_GTA_type"/>
    <property type="match status" value="1"/>
</dbReference>
<name>A0A0A8J3M8_ECOLX</name>
<keyword evidence="3" id="KW-0808">Transferase</keyword>
<sequence>MKSKLVSIIIPAYNAQDWIERCLVSCLNQSYQNIEIIVINDGSTDNTANILEKFNVNKLKIFHEKNSGVAIARRKGLDYSRGEYIFFLDSDDFINESALEILVTKIDNYNADVVIAQAKHLKKKSTFTSSFKIEIDPLYSFLNGSLPRTLWPLLFKRSVIEKNLIPSQYTVSEDYVIMSKIYTLPIKIVVVNDCLYNYVKHTGSVTANITPQKYNDHYKAHHYIEKQLFETLSDKYKISFIRNNLDFLYSLIIINSPYVSHQMEYIWGKYIKEDINKATRRLSLKKKIILKLNHVALMRLGPLRMIILLMNKLRRYNEN</sequence>
<reference evidence="3" key="1">
    <citation type="journal article" date="2014" name="DNA Res.">
        <title>A complete view of the genetic diversity of the Escherichia coli O-antigen biosynthesis gene cluster.</title>
        <authorList>
            <person name="Iguchi A."/>
            <person name="Iyoda S."/>
            <person name="Kikuchi T."/>
            <person name="Ogura Y."/>
            <person name="Katsura K."/>
            <person name="Ohnishi M."/>
            <person name="Hayashi T."/>
            <person name="Thomson N.R."/>
        </authorList>
    </citation>
    <scope>NUCLEOTIDE SEQUENCE</scope>
    <source>
        <strain evidence="3">Bi626-42</strain>
    </source>
</reference>
<gene>
    <name evidence="2" type="primary">epsH</name>
</gene>
<dbReference type="PANTHER" id="PTHR22916:SF3">
    <property type="entry name" value="UDP-GLCNAC:BETAGAL BETA-1,3-N-ACETYLGLUCOSAMINYLTRANSFERASE-LIKE PROTEIN 1"/>
    <property type="match status" value="1"/>
</dbReference>
<reference evidence="2" key="2">
    <citation type="journal article" date="2016" name="PLoS ONE">
        <title>Comparison of O-Antigen Gene Clusters of All O-Serogroups of Escherichia coli and Proposal for Adopting a New Nomenclature for O-Typing.</title>
        <authorList>
            <person name="DebRoy C."/>
            <person name="Fratamico P.M."/>
            <person name="Yan X."/>
            <person name="Baranzoni G."/>
            <person name="Liu Y."/>
            <person name="Needleman D.S."/>
            <person name="Tebbs R."/>
            <person name="O'Connell C.D."/>
            <person name="Allred A."/>
            <person name="Swimley M."/>
            <person name="Mwangi M."/>
            <person name="Kapur V."/>
            <person name="Raygoza Garay J.A."/>
            <person name="Roberts E.L."/>
            <person name="Katani R."/>
        </authorList>
    </citation>
    <scope>NUCLEOTIDE SEQUENCE</scope>
    <source>
        <strain evidence="2">Bi 626-42</strain>
    </source>
</reference>
<evidence type="ECO:0000313" key="2">
    <source>
        <dbReference type="EMBL" id="AIG62541.1"/>
    </source>
</evidence>
<organism evidence="3">
    <name type="scientific">Escherichia coli</name>
    <dbReference type="NCBI Taxonomy" id="562"/>
    <lineage>
        <taxon>Bacteria</taxon>
        <taxon>Pseudomonadati</taxon>
        <taxon>Pseudomonadota</taxon>
        <taxon>Gammaproteobacteria</taxon>
        <taxon>Enterobacterales</taxon>
        <taxon>Enterobacteriaceae</taxon>
        <taxon>Escherichia</taxon>
    </lineage>
</organism>
<dbReference type="EMBL" id="KJ755558">
    <property type="protein sequence ID" value="AIG62541.1"/>
    <property type="molecule type" value="Genomic_DNA"/>
</dbReference>
<dbReference type="InterPro" id="IPR001173">
    <property type="entry name" value="Glyco_trans_2-like"/>
</dbReference>
<dbReference type="EMBL" id="AB811600">
    <property type="protein sequence ID" value="BAQ00632.1"/>
    <property type="molecule type" value="Genomic_DNA"/>
</dbReference>
<dbReference type="Gene3D" id="3.90.550.10">
    <property type="entry name" value="Spore Coat Polysaccharide Biosynthesis Protein SpsA, Chain A"/>
    <property type="match status" value="1"/>
</dbReference>
<dbReference type="GO" id="GO:0016758">
    <property type="term" value="F:hexosyltransferase activity"/>
    <property type="evidence" value="ECO:0007669"/>
    <property type="project" value="UniProtKB-ARBA"/>
</dbReference>
<dbReference type="RefSeq" id="WP_000837591.1">
    <property type="nucleotide sequence ID" value="NZ_CAJSGF010000018.1"/>
</dbReference>
<dbReference type="Pfam" id="PF00535">
    <property type="entry name" value="Glycos_transf_2"/>
    <property type="match status" value="1"/>
</dbReference>
<accession>A0A0A8J3M8</accession>